<reference evidence="3" key="1">
    <citation type="journal article" date="2006" name="Proc. Natl. Acad. Sci. U.S.A.">
        <title>Genome analysis of the smallest free-living eukaryote Ostreococcus tauri unveils many unique features.</title>
        <authorList>
            <person name="Derelle E."/>
            <person name="Ferraz C."/>
            <person name="Rombauts S."/>
            <person name="Rouze P."/>
            <person name="Worden A.Z."/>
            <person name="Robbens S."/>
            <person name="Partensky F."/>
            <person name="Degroeve S."/>
            <person name="Echeynie S."/>
            <person name="Cooke R."/>
            <person name="Saeys Y."/>
            <person name="Wuyts J."/>
            <person name="Jabbari K."/>
            <person name="Bowler C."/>
            <person name="Panaud O."/>
            <person name="Piegu B."/>
            <person name="Ball S.G."/>
            <person name="Ral J.-P."/>
            <person name="Bouget F.-Y."/>
            <person name="Piganeau G."/>
            <person name="De Baets B."/>
            <person name="Picard A."/>
            <person name="Delseny M."/>
            <person name="Demaille J."/>
            <person name="Van de Peer Y."/>
            <person name="Moreau H."/>
        </authorList>
    </citation>
    <scope>NUCLEOTIDE SEQUENCE [LARGE SCALE GENOMIC DNA]</scope>
    <source>
        <strain evidence="3">OTTH 0595 / CCAP 157/2 / RCC745</strain>
    </source>
</reference>
<feature type="compositionally biased region" description="Gly residues" evidence="1">
    <location>
        <begin position="74"/>
        <end position="96"/>
    </location>
</feature>
<dbReference type="EMBL" id="CAID01000009">
    <property type="protein sequence ID" value="CEF99128.1"/>
    <property type="molecule type" value="Genomic_DNA"/>
</dbReference>
<feature type="compositionally biased region" description="Acidic residues" evidence="1">
    <location>
        <begin position="97"/>
        <end position="106"/>
    </location>
</feature>
<dbReference type="GeneID" id="9833549"/>
<name>A0A090N425_OSTTA</name>
<dbReference type="InParanoid" id="A0A090N425"/>
<dbReference type="AlphaFoldDB" id="A0A090N425"/>
<feature type="region of interest" description="Disordered" evidence="1">
    <location>
        <begin position="12"/>
        <end position="106"/>
    </location>
</feature>
<reference evidence="2 3" key="2">
    <citation type="journal article" date="2014" name="BMC Genomics">
        <title>An improved genome of the model marine alga Ostreococcus tauri unfolds by assessing Illumina de novo assemblies.</title>
        <authorList>
            <person name="Blanc-Mathieu R."/>
            <person name="Verhelst B."/>
            <person name="Derelle E."/>
            <person name="Rombauts S."/>
            <person name="Bouget F.Y."/>
            <person name="Carre I."/>
            <person name="Chateau A."/>
            <person name="Eyre-Walker A."/>
            <person name="Grimsley N."/>
            <person name="Moreau H."/>
            <person name="Piegu B."/>
            <person name="Rivals E."/>
            <person name="Schackwitz W."/>
            <person name="Van de Peer Y."/>
            <person name="Piganeau G."/>
        </authorList>
    </citation>
    <scope>NUCLEOTIDE SEQUENCE [LARGE SCALE GENOMIC DNA]</scope>
    <source>
        <strain evidence="3">OTTH 0595 / CCAP 157/2 / RCC745</strain>
    </source>
</reference>
<dbReference type="KEGG" id="ota:OT_ostta09g03100"/>
<evidence type="ECO:0000313" key="2">
    <source>
        <dbReference type="EMBL" id="CEF99128.1"/>
    </source>
</evidence>
<protein>
    <submittedName>
        <fullName evidence="2">Unnamed product</fullName>
    </submittedName>
</protein>
<organism evidence="2 3">
    <name type="scientific">Ostreococcus tauri</name>
    <name type="common">Marine green alga</name>
    <dbReference type="NCBI Taxonomy" id="70448"/>
    <lineage>
        <taxon>Eukaryota</taxon>
        <taxon>Viridiplantae</taxon>
        <taxon>Chlorophyta</taxon>
        <taxon>Mamiellophyceae</taxon>
        <taxon>Mamiellales</taxon>
        <taxon>Bathycoccaceae</taxon>
        <taxon>Ostreococcus</taxon>
    </lineage>
</organism>
<dbReference type="Proteomes" id="UP000009170">
    <property type="component" value="Unassembled WGS sequence"/>
</dbReference>
<proteinExistence type="predicted"/>
<gene>
    <name evidence="2" type="ORF">OT_ostta09g03100</name>
</gene>
<keyword evidence="3" id="KW-1185">Reference proteome</keyword>
<accession>A0A090N425</accession>
<feature type="compositionally biased region" description="Low complexity" evidence="1">
    <location>
        <begin position="19"/>
        <end position="32"/>
    </location>
</feature>
<sequence length="172" mass="17618">MDALARAVVRATRGAQANGDGARGIATRAIGAPPRRRTLEGLGAATRAPGRAARRRKSKSRGGADDAFDDGDDGGFGGFGGFGGGGGGGDGEGMGSDGDDDDDEDEDAFEFKMNLDELLDFERKVLADAAVIDAHALYAWQSACAVTLVGCVQHVIDTAVERVRAGGTLTFA</sequence>
<evidence type="ECO:0000313" key="3">
    <source>
        <dbReference type="Proteomes" id="UP000009170"/>
    </source>
</evidence>
<evidence type="ECO:0000256" key="1">
    <source>
        <dbReference type="SAM" id="MobiDB-lite"/>
    </source>
</evidence>
<comment type="caution">
    <text evidence="2">The sequence shown here is derived from an EMBL/GenBank/DDBJ whole genome shotgun (WGS) entry which is preliminary data.</text>
</comment>
<dbReference type="RefSeq" id="XP_003081299.2">
    <property type="nucleotide sequence ID" value="XM_003081251.2"/>
</dbReference>